<dbReference type="Gene3D" id="3.90.1720.10">
    <property type="entry name" value="endopeptidase domain like (from Nostoc punctiforme)"/>
    <property type="match status" value="1"/>
</dbReference>
<organism evidence="1 2">
    <name type="scientific">Streptomyces griseosporeus</name>
    <dbReference type="NCBI Taxonomy" id="1910"/>
    <lineage>
        <taxon>Bacteria</taxon>
        <taxon>Bacillati</taxon>
        <taxon>Actinomycetota</taxon>
        <taxon>Actinomycetes</taxon>
        <taxon>Kitasatosporales</taxon>
        <taxon>Streptomycetaceae</taxon>
        <taxon>Streptomyces</taxon>
    </lineage>
</organism>
<reference evidence="1 2" key="1">
    <citation type="submission" date="2024-06" db="EMBL/GenBank/DDBJ databases">
        <title>The Natural Products Discovery Center: Release of the First 8490 Sequenced Strains for Exploring Actinobacteria Biosynthetic Diversity.</title>
        <authorList>
            <person name="Kalkreuter E."/>
            <person name="Kautsar S.A."/>
            <person name="Yang D."/>
            <person name="Bader C.D."/>
            <person name="Teijaro C.N."/>
            <person name="Fluegel L."/>
            <person name="Davis C.M."/>
            <person name="Simpson J.R."/>
            <person name="Lauterbach L."/>
            <person name="Steele A.D."/>
            <person name="Gui C."/>
            <person name="Meng S."/>
            <person name="Li G."/>
            <person name="Viehrig K."/>
            <person name="Ye F."/>
            <person name="Su P."/>
            <person name="Kiefer A.F."/>
            <person name="Nichols A."/>
            <person name="Cepeda A.J."/>
            <person name="Yan W."/>
            <person name="Fan B."/>
            <person name="Jiang Y."/>
            <person name="Adhikari A."/>
            <person name="Zheng C.-J."/>
            <person name="Schuster L."/>
            <person name="Cowan T.M."/>
            <person name="Smanski M.J."/>
            <person name="Chevrette M.G."/>
            <person name="De Carvalho L.P.S."/>
            <person name="Shen B."/>
        </authorList>
    </citation>
    <scope>NUCLEOTIDE SEQUENCE [LARGE SCALE GENOMIC DNA]</scope>
    <source>
        <strain evidence="1 2">NPDC052360</strain>
    </source>
</reference>
<gene>
    <name evidence="1" type="ORF">AB0470_37160</name>
</gene>
<dbReference type="SUPFAM" id="SSF54001">
    <property type="entry name" value="Cysteine proteinases"/>
    <property type="match status" value="1"/>
</dbReference>
<evidence type="ECO:0000313" key="2">
    <source>
        <dbReference type="Proteomes" id="UP001553148"/>
    </source>
</evidence>
<comment type="caution">
    <text evidence="1">The sequence shown here is derived from an EMBL/GenBank/DDBJ whole genome shotgun (WGS) entry which is preliminary data.</text>
</comment>
<feature type="non-terminal residue" evidence="1">
    <location>
        <position position="1"/>
    </location>
</feature>
<dbReference type="EMBL" id="JBFAUJ010000044">
    <property type="protein sequence ID" value="MEV8465158.1"/>
    <property type="molecule type" value="Genomic_DNA"/>
</dbReference>
<proteinExistence type="predicted"/>
<keyword evidence="2" id="KW-1185">Reference proteome</keyword>
<evidence type="ECO:0008006" key="3">
    <source>
        <dbReference type="Google" id="ProtNLM"/>
    </source>
</evidence>
<dbReference type="InterPro" id="IPR038765">
    <property type="entry name" value="Papain-like_cys_pep_sf"/>
</dbReference>
<accession>A0ABV3L0X3</accession>
<protein>
    <recommendedName>
        <fullName evidence="3">NlpC/P60 domain-containing protein</fullName>
    </recommendedName>
</protein>
<sequence length="446" mass="47426">GPIGLAVVYIIKHWDDIKSGISTAWNWIKQYVLFPVRDFFTKTVPGWAGTLRDKLVGAFDKAREGIKTAWDKVKKIARDPIQYVVDIVYNKGVVGVWNKVAGAFGAPKLAEFKFASGGVMPGYTPGRDVHRFLSPTGGALELSGGEAIMRPEFTRAVGSGFVHTMNSVAKSRGAQGVKAALAPVFGGNPNTPTDRSLRYSGGGVLQSFKDGGIFGWIGKGLNAVAGVGSAAWNKIKEGASWLGDTIEASARAGIKNVVDPLLKSFPGMDTGFGQMIRRIPTRIIDALFGYSKEADDKGAGGLGGPRIQAALKWARTQAGLPYQWAGNGNPSWDCSGFMSAIESVIRGQKPHRRWATMAFSGKTAPPGWVYHGNSPFRIGITNAGVGHTAGTLGGVNVESRGGDGVVVGSRARSYKDSLFTSWYGFEPGKYDSGGYLQPGLNLAYNG</sequence>
<evidence type="ECO:0000313" key="1">
    <source>
        <dbReference type="EMBL" id="MEV8465158.1"/>
    </source>
</evidence>
<feature type="non-terminal residue" evidence="1">
    <location>
        <position position="446"/>
    </location>
</feature>
<name>A0ABV3L0X3_STRGS</name>
<dbReference type="Proteomes" id="UP001553148">
    <property type="component" value="Unassembled WGS sequence"/>
</dbReference>